<keyword evidence="1" id="KW-0805">Transcription regulation</keyword>
<keyword evidence="3" id="KW-0804">Transcription</keyword>
<dbReference type="PROSITE" id="PS00356">
    <property type="entry name" value="HTH_LACI_1"/>
    <property type="match status" value="1"/>
</dbReference>
<dbReference type="PROSITE" id="PS50932">
    <property type="entry name" value="HTH_LACI_2"/>
    <property type="match status" value="1"/>
</dbReference>
<proteinExistence type="predicted"/>
<gene>
    <name evidence="5" type="ORF">ACFPPC_30270</name>
</gene>
<dbReference type="SUPFAM" id="SSF53822">
    <property type="entry name" value="Periplasmic binding protein-like I"/>
    <property type="match status" value="1"/>
</dbReference>
<dbReference type="InterPro" id="IPR001761">
    <property type="entry name" value="Peripla_BP/Lac1_sug-bd_dom"/>
</dbReference>
<dbReference type="GO" id="GO:0003677">
    <property type="term" value="F:DNA binding"/>
    <property type="evidence" value="ECO:0007669"/>
    <property type="project" value="UniProtKB-KW"/>
</dbReference>
<sequence>MVTIKDVARAAGVSVTTVSHAVNRTRHVNPDTIEKVQATIEQLGYQPSGVARALKSNRTQTVGMIVTSSTNPFFAEVIRGVETGCFDRGYSLMLCNSGDVAQKLTAYLRTLMMKRIDALLVMTSNASSDFFRRLEQIRTVPIIALDTTIPRVDCLINDDSLLGGRLAGAHLAGKGFARIGCITGPAGHPRSTERLAGFTAALAEAGRPLDRALMIESDLTVGGGHAAMAELLDRCGAERPDAIFCFNDLVAIGAMCAAQQRGLRVPEDLAVIGYDDIDIAAFTSPPLTTIRQPAYDIGVKAAELLVGLLDHGRPLPRTLALEPVLVERLSVTSATNPGRSA</sequence>
<dbReference type="Proteomes" id="UP001596104">
    <property type="component" value="Unassembled WGS sequence"/>
</dbReference>
<keyword evidence="2 5" id="KW-0238">DNA-binding</keyword>
<dbReference type="SMART" id="SM00354">
    <property type="entry name" value="HTH_LACI"/>
    <property type="match status" value="1"/>
</dbReference>
<reference evidence="6" key="1">
    <citation type="journal article" date="2019" name="Int. J. Syst. Evol. Microbiol.">
        <title>The Global Catalogue of Microorganisms (GCM) 10K type strain sequencing project: providing services to taxonomists for standard genome sequencing and annotation.</title>
        <authorList>
            <consortium name="The Broad Institute Genomics Platform"/>
            <consortium name="The Broad Institute Genome Sequencing Center for Infectious Disease"/>
            <person name="Wu L."/>
            <person name="Ma J."/>
        </authorList>
    </citation>
    <scope>NUCLEOTIDE SEQUENCE [LARGE SCALE GENOMIC DNA]</scope>
    <source>
        <strain evidence="6">CGMCC 1.16326</strain>
    </source>
</reference>
<dbReference type="CDD" id="cd01392">
    <property type="entry name" value="HTH_LacI"/>
    <property type="match status" value="1"/>
</dbReference>
<evidence type="ECO:0000256" key="1">
    <source>
        <dbReference type="ARBA" id="ARBA00023015"/>
    </source>
</evidence>
<keyword evidence="6" id="KW-1185">Reference proteome</keyword>
<dbReference type="Pfam" id="PF00356">
    <property type="entry name" value="LacI"/>
    <property type="match status" value="1"/>
</dbReference>
<dbReference type="Pfam" id="PF00532">
    <property type="entry name" value="Peripla_BP_1"/>
    <property type="match status" value="1"/>
</dbReference>
<dbReference type="SUPFAM" id="SSF47413">
    <property type="entry name" value="lambda repressor-like DNA-binding domains"/>
    <property type="match status" value="1"/>
</dbReference>
<comment type="caution">
    <text evidence="5">The sequence shown here is derived from an EMBL/GenBank/DDBJ whole genome shotgun (WGS) entry which is preliminary data.</text>
</comment>
<evidence type="ECO:0000313" key="5">
    <source>
        <dbReference type="EMBL" id="MFC5396941.1"/>
    </source>
</evidence>
<dbReference type="Gene3D" id="1.10.260.40">
    <property type="entry name" value="lambda repressor-like DNA-binding domains"/>
    <property type="match status" value="1"/>
</dbReference>
<evidence type="ECO:0000259" key="4">
    <source>
        <dbReference type="PROSITE" id="PS50932"/>
    </source>
</evidence>
<dbReference type="RefSeq" id="WP_377013759.1">
    <property type="nucleotide sequence ID" value="NZ_JBHSLV010000078.1"/>
</dbReference>
<name>A0ABW0HIQ4_9HYPH</name>
<evidence type="ECO:0000256" key="3">
    <source>
        <dbReference type="ARBA" id="ARBA00023163"/>
    </source>
</evidence>
<dbReference type="PANTHER" id="PTHR30146">
    <property type="entry name" value="LACI-RELATED TRANSCRIPTIONAL REPRESSOR"/>
    <property type="match status" value="1"/>
</dbReference>
<dbReference type="InterPro" id="IPR010982">
    <property type="entry name" value="Lambda_DNA-bd_dom_sf"/>
</dbReference>
<dbReference type="PANTHER" id="PTHR30146:SF145">
    <property type="entry name" value="RIBOSE OPERON REPRESSOR"/>
    <property type="match status" value="1"/>
</dbReference>
<feature type="domain" description="HTH lacI-type" evidence="4">
    <location>
        <begin position="2"/>
        <end position="56"/>
    </location>
</feature>
<protein>
    <submittedName>
        <fullName evidence="5">LacI family DNA-binding transcriptional regulator</fullName>
    </submittedName>
</protein>
<organism evidence="5 6">
    <name type="scientific">Bosea vestrisii</name>
    <dbReference type="NCBI Taxonomy" id="151416"/>
    <lineage>
        <taxon>Bacteria</taxon>
        <taxon>Pseudomonadati</taxon>
        <taxon>Pseudomonadota</taxon>
        <taxon>Alphaproteobacteria</taxon>
        <taxon>Hyphomicrobiales</taxon>
        <taxon>Boseaceae</taxon>
        <taxon>Bosea</taxon>
    </lineage>
</organism>
<dbReference type="Gene3D" id="3.40.50.2300">
    <property type="match status" value="2"/>
</dbReference>
<dbReference type="InterPro" id="IPR000843">
    <property type="entry name" value="HTH_LacI"/>
</dbReference>
<dbReference type="EMBL" id="JBHSLV010000078">
    <property type="protein sequence ID" value="MFC5396941.1"/>
    <property type="molecule type" value="Genomic_DNA"/>
</dbReference>
<evidence type="ECO:0000313" key="6">
    <source>
        <dbReference type="Proteomes" id="UP001596104"/>
    </source>
</evidence>
<accession>A0ABW0HIQ4</accession>
<dbReference type="PRINTS" id="PR00036">
    <property type="entry name" value="HTHLACI"/>
</dbReference>
<dbReference type="InterPro" id="IPR028082">
    <property type="entry name" value="Peripla_BP_I"/>
</dbReference>
<evidence type="ECO:0000256" key="2">
    <source>
        <dbReference type="ARBA" id="ARBA00023125"/>
    </source>
</evidence>